<feature type="region of interest" description="Disordered" evidence="1">
    <location>
        <begin position="30"/>
        <end position="50"/>
    </location>
</feature>
<gene>
    <name evidence="2" type="ORF">XM38_040960</name>
</gene>
<dbReference type="KEGG" id="hhg:XM38_040960"/>
<reference evidence="2 3" key="1">
    <citation type="journal article" date="2016" name="Biochim. Biophys. Acta">
        <title>Characterization of red-shifted phycobilisomes isolated from the chlorophyll f-containing cyanobacterium Halomicronema hongdechloris.</title>
        <authorList>
            <person name="Li Y."/>
            <person name="Lin Y."/>
            <person name="Garvey C.J."/>
            <person name="Birch D."/>
            <person name="Corkery R.W."/>
            <person name="Loughlin P.C."/>
            <person name="Scheer H."/>
            <person name="Willows R.D."/>
            <person name="Chen M."/>
        </authorList>
    </citation>
    <scope>NUCLEOTIDE SEQUENCE [LARGE SCALE GENOMIC DNA]</scope>
    <source>
        <strain evidence="2 3">C2206</strain>
    </source>
</reference>
<dbReference type="AlphaFoldDB" id="A0A1Z3HS44"/>
<evidence type="ECO:0000313" key="3">
    <source>
        <dbReference type="Proteomes" id="UP000191901"/>
    </source>
</evidence>
<dbReference type="EMBL" id="CP021983">
    <property type="protein sequence ID" value="ASC73134.1"/>
    <property type="molecule type" value="Genomic_DNA"/>
</dbReference>
<proteinExistence type="predicted"/>
<protein>
    <submittedName>
        <fullName evidence="2">Uncharacterized protein</fullName>
    </submittedName>
</protein>
<sequence length="50" mass="5338">MPARNEAGNIADAIARTEGHTEVIFVEGHSQVPPGRPFKPNYSTIGGHLP</sequence>
<evidence type="ECO:0000256" key="1">
    <source>
        <dbReference type="SAM" id="MobiDB-lite"/>
    </source>
</evidence>
<organism evidence="2 3">
    <name type="scientific">Halomicronema hongdechloris C2206</name>
    <dbReference type="NCBI Taxonomy" id="1641165"/>
    <lineage>
        <taxon>Bacteria</taxon>
        <taxon>Bacillati</taxon>
        <taxon>Cyanobacteriota</taxon>
        <taxon>Cyanophyceae</taxon>
        <taxon>Nodosilineales</taxon>
        <taxon>Nodosilineaceae</taxon>
        <taxon>Halomicronema</taxon>
    </lineage>
</organism>
<dbReference type="RefSeq" id="WP_256995687.1">
    <property type="nucleotide sequence ID" value="NZ_CP021983.2"/>
</dbReference>
<dbReference type="Proteomes" id="UP000191901">
    <property type="component" value="Chromosome"/>
</dbReference>
<name>A0A1Z3HS44_9CYAN</name>
<accession>A0A1Z3HS44</accession>
<keyword evidence="3" id="KW-1185">Reference proteome</keyword>
<evidence type="ECO:0000313" key="2">
    <source>
        <dbReference type="EMBL" id="ASC73134.1"/>
    </source>
</evidence>